<dbReference type="EMBL" id="AZHD01000006">
    <property type="protein sequence ID" value="OAA62599.1"/>
    <property type="molecule type" value="Genomic_DNA"/>
</dbReference>
<sequence length="398" mass="44755">MRLFWHGPGPARRTRTVVLAVAGMTLTWWCFVSVRLSSSGNSGRSGRILPAAADDTAVCRQYGWAPYRSPPGSRPRPRKVYDLLLVNDELDWLEVRLNTTFAEVDHYVLVEAPLTFTGLPKPLVLRDHWARFAPYHAKLLYHTLVYPAGFAPRRAWDREDLQRNALLLQALQDPALPADARPQDGDVLVVADVDEIPRPAALRALRRCRFPRRLTLQSHFYYYGFQFRHRGPDWPHPQATTYAGGSGGGGGGSGDNNPGGTLLPVALRNGDLEVLWPGNSNPVVRVAAVVAALLRRWWDQGAMPSAAWHCSSCYATLAELLHKLESVSHVWMNHPLFRDRDRAADHVRRGCDLWDRAGEVYDRVENNTDVPPVLLAEPARYQYLLNRDGESAGFRDYP</sequence>
<evidence type="ECO:0000256" key="1">
    <source>
        <dbReference type="SAM" id="MobiDB-lite"/>
    </source>
</evidence>
<evidence type="ECO:0000313" key="3">
    <source>
        <dbReference type="Proteomes" id="UP000076874"/>
    </source>
</evidence>
<proteinExistence type="predicted"/>
<accession>A0A167VGV5</accession>
<dbReference type="PANTHER" id="PTHR12224:SF0">
    <property type="entry name" value="BETA-1,4-MANNOSYL-GLYCOPROTEIN 4-BETA-N-ACETYLGLUCOSAMINYLTRANSFERASE"/>
    <property type="match status" value="1"/>
</dbReference>
<name>A0A167VGV5_9HYPO</name>
<feature type="compositionally biased region" description="Gly residues" evidence="1">
    <location>
        <begin position="244"/>
        <end position="254"/>
    </location>
</feature>
<feature type="region of interest" description="Disordered" evidence="1">
    <location>
        <begin position="236"/>
        <end position="256"/>
    </location>
</feature>
<dbReference type="GO" id="GO:0006044">
    <property type="term" value="P:N-acetylglucosamine metabolic process"/>
    <property type="evidence" value="ECO:0007669"/>
    <property type="project" value="TreeGrafter"/>
</dbReference>
<dbReference type="GO" id="GO:0003830">
    <property type="term" value="F:beta-1,4-mannosylglycoprotein 4-beta-N-acetylglucosaminyltransferase activity"/>
    <property type="evidence" value="ECO:0007669"/>
    <property type="project" value="InterPro"/>
</dbReference>
<keyword evidence="3" id="KW-1185">Reference proteome</keyword>
<dbReference type="GO" id="GO:0016020">
    <property type="term" value="C:membrane"/>
    <property type="evidence" value="ECO:0007669"/>
    <property type="project" value="InterPro"/>
</dbReference>
<dbReference type="AlphaFoldDB" id="A0A167VGV5"/>
<dbReference type="PANTHER" id="PTHR12224">
    <property type="entry name" value="BETA-1,4-MANNOSYL-GLYCOPROTEIN BETA-1,4-N-ACETYLGLUCOSAMINYL-TRANSFERASE"/>
    <property type="match status" value="1"/>
</dbReference>
<gene>
    <name evidence="2" type="ORF">SPI_04139</name>
</gene>
<keyword evidence="2" id="KW-0808">Transferase</keyword>
<evidence type="ECO:0000313" key="2">
    <source>
        <dbReference type="EMBL" id="OAA62599.1"/>
    </source>
</evidence>
<dbReference type="OrthoDB" id="6474464at2759"/>
<dbReference type="STRING" id="1081102.A0A167VGV5"/>
<dbReference type="InterPro" id="IPR006813">
    <property type="entry name" value="Glyco_trans_17"/>
</dbReference>
<reference evidence="2 3" key="1">
    <citation type="journal article" date="2016" name="Genome Biol. Evol.">
        <title>Divergent and convergent evolution of fungal pathogenicity.</title>
        <authorList>
            <person name="Shang Y."/>
            <person name="Xiao G."/>
            <person name="Zheng P."/>
            <person name="Cen K."/>
            <person name="Zhan S."/>
            <person name="Wang C."/>
        </authorList>
    </citation>
    <scope>NUCLEOTIDE SEQUENCE [LARGE SCALE GENOMIC DNA]</scope>
    <source>
        <strain evidence="2 3">RCEF 264</strain>
    </source>
</reference>
<protein>
    <submittedName>
        <fullName evidence="2">Glycosyl transferase, family 17</fullName>
    </submittedName>
</protein>
<organism evidence="2 3">
    <name type="scientific">Niveomyces insectorum RCEF 264</name>
    <dbReference type="NCBI Taxonomy" id="1081102"/>
    <lineage>
        <taxon>Eukaryota</taxon>
        <taxon>Fungi</taxon>
        <taxon>Dikarya</taxon>
        <taxon>Ascomycota</taxon>
        <taxon>Pezizomycotina</taxon>
        <taxon>Sordariomycetes</taxon>
        <taxon>Hypocreomycetidae</taxon>
        <taxon>Hypocreales</taxon>
        <taxon>Cordycipitaceae</taxon>
        <taxon>Niveomyces</taxon>
    </lineage>
</organism>
<comment type="caution">
    <text evidence="2">The sequence shown here is derived from an EMBL/GenBank/DDBJ whole genome shotgun (WGS) entry which is preliminary data.</text>
</comment>
<dbReference type="Pfam" id="PF04724">
    <property type="entry name" value="Glyco_transf_17"/>
    <property type="match status" value="1"/>
</dbReference>
<dbReference type="Proteomes" id="UP000076874">
    <property type="component" value="Unassembled WGS sequence"/>
</dbReference>